<keyword evidence="2" id="KW-1185">Reference proteome</keyword>
<dbReference type="SMART" id="SM00248">
    <property type="entry name" value="ANK"/>
    <property type="match status" value="4"/>
</dbReference>
<dbReference type="PANTHER" id="PTHR24121">
    <property type="entry name" value="NO MECHANORECEPTOR POTENTIAL C, ISOFORM D-RELATED"/>
    <property type="match status" value="1"/>
</dbReference>
<sequence length="239" mass="26108">MLHNLEFSVFHVFAVARRGNLNEYLPLYRAALKGDWPAAAKIIDDDNSIVTARITVFLKTALHVAAGAGRAEFVKKLVEKMEAEDLEIEDDNGHTALFFAALAGCKESAEAMVTKNPNLTQKTNHADVTAVLYASLCGGKDVLKYLCSMTRNEEPSWPFSGEAGGRLLNNTIASGFYDVALDLVDRFPDLATGRDESGVTTLDVLAQRPAAVPQWKRTFSVSKPYLLMLVSSTHPFLAS</sequence>
<organism evidence="1 2">
    <name type="scientific">Nyssa sinensis</name>
    <dbReference type="NCBI Taxonomy" id="561372"/>
    <lineage>
        <taxon>Eukaryota</taxon>
        <taxon>Viridiplantae</taxon>
        <taxon>Streptophyta</taxon>
        <taxon>Embryophyta</taxon>
        <taxon>Tracheophyta</taxon>
        <taxon>Spermatophyta</taxon>
        <taxon>Magnoliopsida</taxon>
        <taxon>eudicotyledons</taxon>
        <taxon>Gunneridae</taxon>
        <taxon>Pentapetalae</taxon>
        <taxon>asterids</taxon>
        <taxon>Cornales</taxon>
        <taxon>Nyssaceae</taxon>
        <taxon>Nyssa</taxon>
    </lineage>
</organism>
<dbReference type="OrthoDB" id="1925304at2759"/>
<dbReference type="AlphaFoldDB" id="A0A5J5AY55"/>
<evidence type="ECO:0000313" key="1">
    <source>
        <dbReference type="EMBL" id="KAA8534776.1"/>
    </source>
</evidence>
<proteinExistence type="predicted"/>
<name>A0A5J5AY55_9ASTE</name>
<protein>
    <submittedName>
        <fullName evidence="1">Uncharacterized protein</fullName>
    </submittedName>
</protein>
<dbReference type="Pfam" id="PF12796">
    <property type="entry name" value="Ank_2"/>
    <property type="match status" value="1"/>
</dbReference>
<dbReference type="InterPro" id="IPR002110">
    <property type="entry name" value="Ankyrin_rpt"/>
</dbReference>
<dbReference type="Gene3D" id="1.25.40.20">
    <property type="entry name" value="Ankyrin repeat-containing domain"/>
    <property type="match status" value="1"/>
</dbReference>
<evidence type="ECO:0000313" key="2">
    <source>
        <dbReference type="Proteomes" id="UP000325577"/>
    </source>
</evidence>
<accession>A0A5J5AY55</accession>
<dbReference type="EMBL" id="CM018040">
    <property type="protein sequence ID" value="KAA8534776.1"/>
    <property type="molecule type" value="Genomic_DNA"/>
</dbReference>
<gene>
    <name evidence="1" type="ORF">F0562_029782</name>
</gene>
<dbReference type="Proteomes" id="UP000325577">
    <property type="component" value="Linkage Group LG17"/>
</dbReference>
<dbReference type="SUPFAM" id="SSF48403">
    <property type="entry name" value="Ankyrin repeat"/>
    <property type="match status" value="1"/>
</dbReference>
<dbReference type="InterPro" id="IPR036770">
    <property type="entry name" value="Ankyrin_rpt-contain_sf"/>
</dbReference>
<dbReference type="PANTHER" id="PTHR24121:SF21">
    <property type="entry name" value="ANKYRIN REPEAT FAMILY PROTEIN"/>
    <property type="match status" value="1"/>
</dbReference>
<reference evidence="1 2" key="1">
    <citation type="submission" date="2019-09" db="EMBL/GenBank/DDBJ databases">
        <title>A chromosome-level genome assembly of the Chinese tupelo Nyssa sinensis.</title>
        <authorList>
            <person name="Yang X."/>
            <person name="Kang M."/>
            <person name="Yang Y."/>
            <person name="Xiong H."/>
            <person name="Wang M."/>
            <person name="Zhang Z."/>
            <person name="Wang Z."/>
            <person name="Wu H."/>
            <person name="Ma T."/>
            <person name="Liu J."/>
            <person name="Xi Z."/>
        </authorList>
    </citation>
    <scope>NUCLEOTIDE SEQUENCE [LARGE SCALE GENOMIC DNA]</scope>
    <source>
        <strain evidence="1">J267</strain>
        <tissue evidence="1">Leaf</tissue>
    </source>
</reference>